<evidence type="ECO:0000256" key="4">
    <source>
        <dbReference type="ARBA" id="ARBA00023239"/>
    </source>
</evidence>
<feature type="binding site" evidence="5">
    <location>
        <position position="318"/>
    </location>
    <ligand>
        <name>substrate</name>
    </ligand>
</feature>
<dbReference type="GO" id="GO:0030170">
    <property type="term" value="F:pyridoxal phosphate binding"/>
    <property type="evidence" value="ECO:0007669"/>
    <property type="project" value="UniProtKB-UniRule"/>
</dbReference>
<evidence type="ECO:0000256" key="8">
    <source>
        <dbReference type="RuleBase" id="RU003738"/>
    </source>
</evidence>
<name>A0A0J6VWR8_9HYPH</name>
<dbReference type="InterPro" id="IPR000183">
    <property type="entry name" value="Orn/DAP/Arg_de-COase"/>
</dbReference>
<dbReference type="InterPro" id="IPR022644">
    <property type="entry name" value="De-COase2_N"/>
</dbReference>
<dbReference type="GO" id="GO:0009089">
    <property type="term" value="P:lysine biosynthetic process via diaminopimelate"/>
    <property type="evidence" value="ECO:0007669"/>
    <property type="project" value="UniProtKB-UniRule"/>
</dbReference>
<evidence type="ECO:0000256" key="3">
    <source>
        <dbReference type="ARBA" id="ARBA00022898"/>
    </source>
</evidence>
<dbReference type="CDD" id="cd06828">
    <property type="entry name" value="PLPDE_III_DapDC"/>
    <property type="match status" value="1"/>
</dbReference>
<feature type="binding site" evidence="5">
    <location>
        <position position="239"/>
    </location>
    <ligand>
        <name>pyridoxal 5'-phosphate</name>
        <dbReference type="ChEBI" id="CHEBI:597326"/>
    </ligand>
</feature>
<proteinExistence type="inferred from homology"/>
<dbReference type="InterPro" id="IPR022653">
    <property type="entry name" value="De-COase2_pyr-phos_BS"/>
</dbReference>
<dbReference type="OrthoDB" id="9802241at2"/>
<dbReference type="InterPro" id="IPR029066">
    <property type="entry name" value="PLP-binding_barrel"/>
</dbReference>
<keyword evidence="3 5" id="KW-0663">Pyridoxal phosphate</keyword>
<dbReference type="SUPFAM" id="SSF50621">
    <property type="entry name" value="Alanine racemase C-terminal domain-like"/>
    <property type="match status" value="1"/>
</dbReference>
<comment type="function">
    <text evidence="5">Specifically catalyzes the decarboxylation of meso-diaminopimelate (meso-DAP) to L-lysine.</text>
</comment>
<keyword evidence="5" id="KW-0028">Amino-acid biosynthesis</keyword>
<evidence type="ECO:0000256" key="2">
    <source>
        <dbReference type="ARBA" id="ARBA00022793"/>
    </source>
</evidence>
<dbReference type="UniPathway" id="UPA00034">
    <property type="reaction ID" value="UER00027"/>
</dbReference>
<dbReference type="Gene3D" id="2.40.37.10">
    <property type="entry name" value="Lyase, Ornithine Decarboxylase, Chain A, domain 1"/>
    <property type="match status" value="1"/>
</dbReference>
<feature type="binding site" evidence="5">
    <location>
        <position position="375"/>
    </location>
    <ligand>
        <name>substrate</name>
    </ligand>
</feature>
<evidence type="ECO:0000313" key="10">
    <source>
        <dbReference type="EMBL" id="KMO43756.1"/>
    </source>
</evidence>
<evidence type="ECO:0000259" key="9">
    <source>
        <dbReference type="Pfam" id="PF02784"/>
    </source>
</evidence>
<keyword evidence="2 5" id="KW-0210">Decarboxylase</keyword>
<dbReference type="InterPro" id="IPR002986">
    <property type="entry name" value="DAP_deCOOHase_LysA"/>
</dbReference>
<keyword evidence="11" id="KW-1185">Reference proteome</keyword>
<dbReference type="SUPFAM" id="SSF51419">
    <property type="entry name" value="PLP-binding barrel"/>
    <property type="match status" value="1"/>
</dbReference>
<dbReference type="FunFam" id="3.20.20.10:FF:000003">
    <property type="entry name" value="Diaminopimelate decarboxylase"/>
    <property type="match status" value="1"/>
</dbReference>
<dbReference type="EMBL" id="LABZ01000037">
    <property type="protein sequence ID" value="KMO43756.1"/>
    <property type="molecule type" value="Genomic_DNA"/>
</dbReference>
<gene>
    <name evidence="5" type="primary">lysA</name>
    <name evidence="10" type="ORF">VQ03_06685</name>
</gene>
<organism evidence="10 11">
    <name type="scientific">Methylobacterium tarhaniae</name>
    <dbReference type="NCBI Taxonomy" id="1187852"/>
    <lineage>
        <taxon>Bacteria</taxon>
        <taxon>Pseudomonadati</taxon>
        <taxon>Pseudomonadota</taxon>
        <taxon>Alphaproteobacteria</taxon>
        <taxon>Hyphomicrobiales</taxon>
        <taxon>Methylobacteriaceae</taxon>
        <taxon>Methylobacterium</taxon>
    </lineage>
</organism>
<comment type="similarity">
    <text evidence="5">Belongs to the Orn/Lys/Arg decarboxylase class-II family. LysA subfamily.</text>
</comment>
<feature type="domain" description="Orn/DAP/Arg decarboxylase 2 N-terminal" evidence="9">
    <location>
        <begin position="35"/>
        <end position="261"/>
    </location>
</feature>
<evidence type="ECO:0000256" key="5">
    <source>
        <dbReference type="HAMAP-Rule" id="MF_02120"/>
    </source>
</evidence>
<dbReference type="Proteomes" id="UP000036449">
    <property type="component" value="Unassembled WGS sequence"/>
</dbReference>
<dbReference type="PROSITE" id="PS00878">
    <property type="entry name" value="ODR_DC_2_1"/>
    <property type="match status" value="1"/>
</dbReference>
<feature type="binding site" evidence="5">
    <location>
        <position position="278"/>
    </location>
    <ligand>
        <name>substrate</name>
    </ligand>
</feature>
<sequence>MHHFTYRDGVLHAEDVDLARLADAVGTPFYCYASATLERHYRVFAEAFSGDDALVCYAMKANSNQAVLATLARLGAGMDIVSEGELRRALAAGVPGERIVFSGVGKTEGEMAAALDAGILCFNVESEPELEQLSRVAAARGATAPVSIRVNPDVDARTHAKISTGKSENKFGIPISRAREVYARAAALPGLSLVGVDMHIGSQITDLAPYDNAAALLCGLARDLMAAGHKLHHVDFGGGLGIPYRDDNAPPPDPAAFASVLRPHFRPLGLKPVFEIGRMIAGNAGVLVTRVLYVKHGEGRTFVIVDAGMNDLIRPTLYEAYHALRPVAEPTPEAGRLTADVVGPVCESGDYLALAREMPEVKPGDLIAVMSAGAYGAVQACTYNTRPLVPEVLVRGADHAVIRPRQSYEELIGLDRVPDWLAI</sequence>
<comment type="catalytic activity">
    <reaction evidence="5 8">
        <text>meso-2,6-diaminopimelate + H(+) = L-lysine + CO2</text>
        <dbReference type="Rhea" id="RHEA:15101"/>
        <dbReference type="ChEBI" id="CHEBI:15378"/>
        <dbReference type="ChEBI" id="CHEBI:16526"/>
        <dbReference type="ChEBI" id="CHEBI:32551"/>
        <dbReference type="ChEBI" id="CHEBI:57791"/>
        <dbReference type="EC" id="4.1.1.20"/>
    </reaction>
</comment>
<dbReference type="NCBIfam" id="TIGR01048">
    <property type="entry name" value="lysA"/>
    <property type="match status" value="1"/>
</dbReference>
<keyword evidence="5 8" id="KW-0457">Lysine biosynthesis</keyword>
<dbReference type="InterPro" id="IPR009006">
    <property type="entry name" value="Ala_racemase/Decarboxylase_C"/>
</dbReference>
<comment type="pathway">
    <text evidence="5 8">Amino-acid biosynthesis; L-lysine biosynthesis via DAP pathway; L-lysine from DL-2,6-diaminopimelate: step 1/1.</text>
</comment>
<evidence type="ECO:0000256" key="7">
    <source>
        <dbReference type="PIRSR" id="PIRSR600183-50"/>
    </source>
</evidence>
<feature type="binding site" evidence="5">
    <location>
        <position position="375"/>
    </location>
    <ligand>
        <name>pyridoxal 5'-phosphate</name>
        <dbReference type="ChEBI" id="CHEBI:597326"/>
    </ligand>
</feature>
<dbReference type="PANTHER" id="PTHR43727">
    <property type="entry name" value="DIAMINOPIMELATE DECARBOXYLASE"/>
    <property type="match status" value="1"/>
</dbReference>
<feature type="active site" description="Proton donor" evidence="7">
    <location>
        <position position="346"/>
    </location>
</feature>
<dbReference type="GO" id="GO:0008836">
    <property type="term" value="F:diaminopimelate decarboxylase activity"/>
    <property type="evidence" value="ECO:0007669"/>
    <property type="project" value="UniProtKB-UniRule"/>
</dbReference>
<protein>
    <recommendedName>
        <fullName evidence="5 6">Diaminopimelate decarboxylase</fullName>
        <shortName evidence="5">DAP decarboxylase</shortName>
        <shortName evidence="5">DAPDC</shortName>
        <ecNumber evidence="5 6">4.1.1.20</ecNumber>
    </recommendedName>
</protein>
<keyword evidence="4 5" id="KW-0456">Lyase</keyword>
<dbReference type="PATRIC" id="fig|1187852.3.peg.4711"/>
<comment type="caution">
    <text evidence="10">The sequence shown here is derived from an EMBL/GenBank/DDBJ whole genome shotgun (WGS) entry which is preliminary data.</text>
</comment>
<dbReference type="EC" id="4.1.1.20" evidence="5 6"/>
<comment type="cofactor">
    <cofactor evidence="1 5 7 8">
        <name>pyridoxal 5'-phosphate</name>
        <dbReference type="ChEBI" id="CHEBI:597326"/>
    </cofactor>
</comment>
<feature type="binding site" evidence="5">
    <location>
        <begin position="275"/>
        <end position="278"/>
    </location>
    <ligand>
        <name>pyridoxal 5'-phosphate</name>
        <dbReference type="ChEBI" id="CHEBI:597326"/>
    </ligand>
</feature>
<dbReference type="Gene3D" id="3.20.20.10">
    <property type="entry name" value="Alanine racemase"/>
    <property type="match status" value="1"/>
</dbReference>
<dbReference type="PRINTS" id="PR01181">
    <property type="entry name" value="DAPDCRBXLASE"/>
</dbReference>
<dbReference type="AlphaFoldDB" id="A0A0J6VWR8"/>
<evidence type="ECO:0000256" key="1">
    <source>
        <dbReference type="ARBA" id="ARBA00001933"/>
    </source>
</evidence>
<evidence type="ECO:0000313" key="11">
    <source>
        <dbReference type="Proteomes" id="UP000036449"/>
    </source>
</evidence>
<comment type="subunit">
    <text evidence="5">Homodimer.</text>
</comment>
<feature type="binding site" evidence="5">
    <location>
        <position position="347"/>
    </location>
    <ligand>
        <name>substrate</name>
    </ligand>
</feature>
<dbReference type="HAMAP" id="MF_02120">
    <property type="entry name" value="LysA"/>
    <property type="match status" value="1"/>
</dbReference>
<dbReference type="PANTHER" id="PTHR43727:SF2">
    <property type="entry name" value="GROUP IV DECARBOXYLASE"/>
    <property type="match status" value="1"/>
</dbReference>
<dbReference type="PRINTS" id="PR01179">
    <property type="entry name" value="ODADCRBXLASE"/>
</dbReference>
<accession>A0A0J6VWR8</accession>
<evidence type="ECO:0000256" key="6">
    <source>
        <dbReference type="NCBIfam" id="TIGR01048"/>
    </source>
</evidence>
<dbReference type="Pfam" id="PF02784">
    <property type="entry name" value="Orn_Arg_deC_N"/>
    <property type="match status" value="1"/>
</dbReference>
<dbReference type="RefSeq" id="WP_048450092.1">
    <property type="nucleotide sequence ID" value="NZ_LABZ01000037.1"/>
</dbReference>
<feature type="modified residue" description="N6-(pyridoxal phosphate)lysine" evidence="5 7">
    <location>
        <position position="60"/>
    </location>
</feature>
<feature type="binding site" evidence="5">
    <location>
        <position position="314"/>
    </location>
    <ligand>
        <name>substrate</name>
    </ligand>
</feature>
<reference evidence="10 11" key="1">
    <citation type="submission" date="2015-03" db="EMBL/GenBank/DDBJ databases">
        <title>Genome sequencing of Methylobacterium tarhaniae DSM 25844.</title>
        <authorList>
            <person name="Chaudhry V."/>
            <person name="Patil P.B."/>
        </authorList>
    </citation>
    <scope>NUCLEOTIDE SEQUENCE [LARGE SCALE GENOMIC DNA]</scope>
    <source>
        <strain evidence="10 11">DSM 25844</strain>
    </source>
</reference>